<evidence type="ECO:0000313" key="2">
    <source>
        <dbReference type="Proteomes" id="UP000324015"/>
    </source>
</evidence>
<sequence length="111" mass="12081">MESDPHLLVEDDRFTALFLLGADDRAEDVENVDAELRLPDGTRWSATFMTLREIAAVMDRWQRTGEAAGGAFFQCPDLVVVPTGGVAAMMTAFRAIVAEGGPEGILPRLED</sequence>
<reference evidence="1 2" key="1">
    <citation type="submission" date="2018-05" db="EMBL/GenBank/DDBJ databases">
        <title>Streptomyces venezuelae.</title>
        <authorList>
            <person name="Kim W."/>
            <person name="Lee N."/>
            <person name="Cho B.-K."/>
        </authorList>
    </citation>
    <scope>NUCLEOTIDE SEQUENCE [LARGE SCALE GENOMIC DNA]</scope>
    <source>
        <strain evidence="1 2">ATCC 14585</strain>
    </source>
</reference>
<dbReference type="Proteomes" id="UP000324015">
    <property type="component" value="Chromosome"/>
</dbReference>
<gene>
    <name evidence="1" type="ORF">DEJ49_14605</name>
</gene>
<proteinExistence type="predicted"/>
<organism evidence="1 2">
    <name type="scientific">Streptomyces venezuelae</name>
    <dbReference type="NCBI Taxonomy" id="54571"/>
    <lineage>
        <taxon>Bacteria</taxon>
        <taxon>Bacillati</taxon>
        <taxon>Actinomycetota</taxon>
        <taxon>Actinomycetes</taxon>
        <taxon>Kitasatosporales</taxon>
        <taxon>Streptomycetaceae</taxon>
        <taxon>Streptomyces</taxon>
    </lineage>
</organism>
<dbReference type="RefSeq" id="WP_150184520.1">
    <property type="nucleotide sequence ID" value="NZ_CP029191.1"/>
</dbReference>
<protein>
    <submittedName>
        <fullName evidence="1">Uncharacterized protein</fullName>
    </submittedName>
</protein>
<dbReference type="EMBL" id="CP029191">
    <property type="protein sequence ID" value="QES42054.1"/>
    <property type="molecule type" value="Genomic_DNA"/>
</dbReference>
<evidence type="ECO:0000313" key="1">
    <source>
        <dbReference type="EMBL" id="QES42054.1"/>
    </source>
</evidence>
<accession>A0A5P2CGX6</accession>
<name>A0A5P2CGX6_STRVZ</name>
<dbReference type="AlphaFoldDB" id="A0A5P2CGX6"/>